<evidence type="ECO:0000259" key="4">
    <source>
        <dbReference type="Pfam" id="PF00881"/>
    </source>
</evidence>
<dbReference type="PANTHER" id="PTHR43673">
    <property type="entry name" value="NAD(P)H NITROREDUCTASE YDGI-RELATED"/>
    <property type="match status" value="1"/>
</dbReference>
<dbReference type="Gene3D" id="3.40.109.10">
    <property type="entry name" value="NADH Oxidase"/>
    <property type="match status" value="1"/>
</dbReference>
<dbReference type="AlphaFoldDB" id="A0A0Y0P790"/>
<evidence type="ECO:0000256" key="2">
    <source>
        <dbReference type="ARBA" id="ARBA00023002"/>
    </source>
</evidence>
<dbReference type="PANTHER" id="PTHR43673:SF10">
    <property type="entry name" value="NADH DEHYDROGENASE_NAD(P)H NITROREDUCTASE XCC3605-RELATED"/>
    <property type="match status" value="1"/>
</dbReference>
<evidence type="ECO:0000256" key="1">
    <source>
        <dbReference type="ARBA" id="ARBA00007118"/>
    </source>
</evidence>
<gene>
    <name evidence="5" type="ORF">AWU67_15915</name>
</gene>
<sequence>MEFEGVVAGRRMVRRYTTEPVAPASVDRMLRNAVRAPNAGFTQGWAFLRLDEPEAVARFWQSTTPPLEGKGESSWLRGMRTAPVVIVPLSSKAAYVRRYAEGDKGWSEEEEPRWSVPYWHVDAGMAALLILQTAVDEGLGGCLFGVPAERVAAFRAAFDIPPEYEPVGAITIGHAEPSGTRGGSPSRRARRPIDEVVHRGRWGG</sequence>
<dbReference type="InterPro" id="IPR000415">
    <property type="entry name" value="Nitroreductase-like"/>
</dbReference>
<evidence type="ECO:0000256" key="3">
    <source>
        <dbReference type="SAM" id="MobiDB-lite"/>
    </source>
</evidence>
<keyword evidence="6" id="KW-1185">Reference proteome</keyword>
<protein>
    <submittedName>
        <fullName evidence="5">Nitroreductase</fullName>
    </submittedName>
</protein>
<dbReference type="SUPFAM" id="SSF55469">
    <property type="entry name" value="FMN-dependent nitroreductase-like"/>
    <property type="match status" value="1"/>
</dbReference>
<dbReference type="Pfam" id="PF00881">
    <property type="entry name" value="Nitroreductase"/>
    <property type="match status" value="1"/>
</dbReference>
<feature type="region of interest" description="Disordered" evidence="3">
    <location>
        <begin position="172"/>
        <end position="194"/>
    </location>
</feature>
<dbReference type="EMBL" id="CP014145">
    <property type="protein sequence ID" value="AMB60099.1"/>
    <property type="molecule type" value="Genomic_DNA"/>
</dbReference>
<evidence type="ECO:0000313" key="6">
    <source>
        <dbReference type="Proteomes" id="UP000058305"/>
    </source>
</evidence>
<dbReference type="CDD" id="cd02062">
    <property type="entry name" value="Nitro_FMN_reductase"/>
    <property type="match status" value="1"/>
</dbReference>
<proteinExistence type="inferred from homology"/>
<accession>A0A0Y0P790</accession>
<dbReference type="RefSeq" id="WP_067231334.1">
    <property type="nucleotide sequence ID" value="NZ_CP014145.1"/>
</dbReference>
<evidence type="ECO:0000313" key="5">
    <source>
        <dbReference type="EMBL" id="AMB60099.1"/>
    </source>
</evidence>
<dbReference type="InterPro" id="IPR029479">
    <property type="entry name" value="Nitroreductase"/>
</dbReference>
<dbReference type="KEGG" id="mvd:AWU67_15915"/>
<feature type="domain" description="Nitroreductase" evidence="4">
    <location>
        <begin position="7"/>
        <end position="174"/>
    </location>
</feature>
<reference evidence="5 6" key="1">
    <citation type="journal article" date="2016" name="J. Biotechnol.">
        <title>First complete genome sequence of a species in the genus Microterricola, an extremophilic cold active enzyme producing bacterial strain ERGS5:02 isolated from Sikkim Himalaya.</title>
        <authorList>
            <person name="Himanshu"/>
            <person name="Swarnkar M.K."/>
            <person name="Singh D."/>
            <person name="Kumar R."/>
        </authorList>
    </citation>
    <scope>NUCLEOTIDE SEQUENCE [LARGE SCALE GENOMIC DNA]</scope>
    <source>
        <strain evidence="5 6">ERGS5:02</strain>
    </source>
</reference>
<feature type="compositionally biased region" description="Low complexity" evidence="3">
    <location>
        <begin position="177"/>
        <end position="186"/>
    </location>
</feature>
<reference evidence="6" key="2">
    <citation type="submission" date="2016-01" db="EMBL/GenBank/DDBJ databases">
        <title>First complete genome sequence of a species in the genus Microterricola, an extremophilic cold active enzyme producing strain ERGS5:02 isolated from Sikkim Himalaya.</title>
        <authorList>
            <person name="Kumar R."/>
            <person name="Singh D."/>
            <person name="Swarnkar M.K."/>
        </authorList>
    </citation>
    <scope>NUCLEOTIDE SEQUENCE [LARGE SCALE GENOMIC DNA]</scope>
    <source>
        <strain evidence="6">ERGS5:02</strain>
    </source>
</reference>
<dbReference type="OrthoDB" id="3358989at2"/>
<dbReference type="Proteomes" id="UP000058305">
    <property type="component" value="Chromosome"/>
</dbReference>
<organism evidence="5 6">
    <name type="scientific">Microterricola viridarii</name>
    <dbReference type="NCBI Taxonomy" id="412690"/>
    <lineage>
        <taxon>Bacteria</taxon>
        <taxon>Bacillati</taxon>
        <taxon>Actinomycetota</taxon>
        <taxon>Actinomycetes</taxon>
        <taxon>Micrococcales</taxon>
        <taxon>Microbacteriaceae</taxon>
        <taxon>Microterricola</taxon>
    </lineage>
</organism>
<dbReference type="GO" id="GO:0016491">
    <property type="term" value="F:oxidoreductase activity"/>
    <property type="evidence" value="ECO:0007669"/>
    <property type="project" value="UniProtKB-KW"/>
</dbReference>
<keyword evidence="2" id="KW-0560">Oxidoreductase</keyword>
<name>A0A0Y0P790_9MICO</name>
<comment type="similarity">
    <text evidence="1">Belongs to the nitroreductase family.</text>
</comment>